<sequence>MVNIKSDFKIKRKMYMKVQFTLTSISVVQNVKMIFEN</sequence>
<evidence type="ECO:0000313" key="2">
    <source>
        <dbReference type="Proteomes" id="UP000055024"/>
    </source>
</evidence>
<gene>
    <name evidence="1" type="ORF">T11_18421</name>
</gene>
<reference evidence="1 2" key="1">
    <citation type="submission" date="2015-01" db="EMBL/GenBank/DDBJ databases">
        <title>Evolution of Trichinella species and genotypes.</title>
        <authorList>
            <person name="Korhonen P.K."/>
            <person name="Edoardo P."/>
            <person name="Giuseppe L.R."/>
            <person name="Gasser R.B."/>
        </authorList>
    </citation>
    <scope>NUCLEOTIDE SEQUENCE [LARGE SCALE GENOMIC DNA]</scope>
    <source>
        <strain evidence="1">ISS1029</strain>
    </source>
</reference>
<keyword evidence="2" id="KW-1185">Reference proteome</keyword>
<protein>
    <submittedName>
        <fullName evidence="1">Uncharacterized protein</fullName>
    </submittedName>
</protein>
<comment type="caution">
    <text evidence="1">The sequence shown here is derived from an EMBL/GenBank/DDBJ whole genome shotgun (WGS) entry which is preliminary data.</text>
</comment>
<organism evidence="1 2">
    <name type="scientific">Trichinella zimbabwensis</name>
    <dbReference type="NCBI Taxonomy" id="268475"/>
    <lineage>
        <taxon>Eukaryota</taxon>
        <taxon>Metazoa</taxon>
        <taxon>Ecdysozoa</taxon>
        <taxon>Nematoda</taxon>
        <taxon>Enoplea</taxon>
        <taxon>Dorylaimia</taxon>
        <taxon>Trichinellida</taxon>
        <taxon>Trichinellidae</taxon>
        <taxon>Trichinella</taxon>
    </lineage>
</organism>
<accession>A0A0V1GCH8</accession>
<dbReference type="EMBL" id="JYDP01003915">
    <property type="protein sequence ID" value="KRY95331.1"/>
    <property type="molecule type" value="Genomic_DNA"/>
</dbReference>
<name>A0A0V1GCH8_9BILA</name>
<evidence type="ECO:0000313" key="1">
    <source>
        <dbReference type="EMBL" id="KRY95331.1"/>
    </source>
</evidence>
<proteinExistence type="predicted"/>
<dbReference type="AlphaFoldDB" id="A0A0V1GCH8"/>
<dbReference type="Proteomes" id="UP000055024">
    <property type="component" value="Unassembled WGS sequence"/>
</dbReference>